<dbReference type="OrthoDB" id="2295854at2"/>
<dbReference type="PhylomeDB" id="F9USV3"/>
<keyword evidence="7" id="KW-1185">Reference proteome</keyword>
<proteinExistence type="predicted"/>
<accession>F9USV3</accession>
<dbReference type="PANTHER" id="PTHR37299:SF2">
    <property type="entry name" value="HTH LYTTR-TYPE DOMAIN-CONTAINING PROTEIN"/>
    <property type="match status" value="1"/>
</dbReference>
<keyword evidence="2" id="KW-0805">Transcription regulation</keyword>
<dbReference type="Proteomes" id="UP000000432">
    <property type="component" value="Chromosome"/>
</dbReference>
<dbReference type="RefSeq" id="WP_011100900.1">
    <property type="nucleotide sequence ID" value="NC_004567.2"/>
</dbReference>
<organism evidence="6 7">
    <name type="scientific">Lactiplantibacillus plantarum (strain ATCC BAA-793 / NCIMB 8826 / WCFS1)</name>
    <name type="common">Lactobacillus plantarum</name>
    <dbReference type="NCBI Taxonomy" id="220668"/>
    <lineage>
        <taxon>Bacteria</taxon>
        <taxon>Bacillati</taxon>
        <taxon>Bacillota</taxon>
        <taxon>Bacilli</taxon>
        <taxon>Lactobacillales</taxon>
        <taxon>Lactobacillaceae</taxon>
        <taxon>Lactiplantibacillus</taxon>
    </lineage>
</organism>
<dbReference type="EnsemblBacteria" id="CCC77684">
    <property type="protein sequence ID" value="CCC77684"/>
    <property type="gene ID" value="lp_0131"/>
</dbReference>
<dbReference type="EMBL" id="AL935263">
    <property type="protein sequence ID" value="CCC77684.1"/>
    <property type="molecule type" value="Genomic_DNA"/>
</dbReference>
<name>F9USV3_LACPL</name>
<evidence type="ECO:0000256" key="1">
    <source>
        <dbReference type="ARBA" id="ARBA00022490"/>
    </source>
</evidence>
<reference evidence="6 7" key="3">
    <citation type="journal article" date="2012" name="J. Bacteriol.">
        <title>Complete resequencing and reannotation of the Lactobacillus plantarum WCFS1 genome.</title>
        <authorList>
            <person name="Siezen R.J."/>
            <person name="Francke C."/>
            <person name="Renckens B."/>
            <person name="Boekhorst J."/>
            <person name="Wels M."/>
            <person name="Kleerebezem M."/>
            <person name="van Hijum S.A.F.T."/>
        </authorList>
    </citation>
    <scope>NUCLEOTIDE SEQUENCE [LARGE SCALE GENOMIC DNA]</scope>
    <source>
        <strain evidence="7">ATCC BAA-793 / NCIMB 8826 / WCFS1</strain>
    </source>
</reference>
<feature type="domain" description="HTH LytTR-type" evidence="5">
    <location>
        <begin position="64"/>
        <end position="168"/>
    </location>
</feature>
<dbReference type="Pfam" id="PF04397">
    <property type="entry name" value="LytTR"/>
    <property type="match status" value="1"/>
</dbReference>
<evidence type="ECO:0000313" key="7">
    <source>
        <dbReference type="Proteomes" id="UP000000432"/>
    </source>
</evidence>
<dbReference type="SMART" id="SM00850">
    <property type="entry name" value="LytTR"/>
    <property type="match status" value="1"/>
</dbReference>
<reference key="2">
    <citation type="submission" date="2011-06" db="EMBL/GenBank/DDBJ databases">
        <title>Complete resequencing and reannotation of the Lactobacillus plantarum WCFS1 genome.</title>
        <authorList>
            <person name="Siezen R.J."/>
            <person name="Francke C."/>
            <person name="Renckens B."/>
            <person name="Boekhorst J."/>
            <person name="Wels M."/>
            <person name="Kleerebezem M."/>
            <person name="van Hijum S.A.F.T."/>
        </authorList>
    </citation>
    <scope>NUCLEOTIDE SEQUENCE</scope>
    <source>
        <strain>WCFS1</strain>
    </source>
</reference>
<evidence type="ECO:0000313" key="6">
    <source>
        <dbReference type="EMBL" id="CCC77684.1"/>
    </source>
</evidence>
<dbReference type="AlphaFoldDB" id="F9USV3"/>
<evidence type="ECO:0000256" key="4">
    <source>
        <dbReference type="ARBA" id="ARBA00023163"/>
    </source>
</evidence>
<dbReference type="KEGG" id="lpl:lp_0131"/>
<keyword evidence="1" id="KW-0963">Cytoplasm</keyword>
<reference evidence="6 7" key="1">
    <citation type="journal article" date="2003" name="Proc. Natl. Acad. Sci. U.S.A.">
        <title>Complete genome sequence of Lactobacillus plantarum WCFS1.</title>
        <authorList>
            <person name="Kleerebezem M."/>
            <person name="Boekhorst J."/>
            <person name="van Kranenburg R."/>
            <person name="Molenaar D."/>
            <person name="Kuipers O.P."/>
            <person name="Leer R."/>
            <person name="Tarchini R."/>
            <person name="Peters S.A."/>
            <person name="Sandbrink H.M."/>
            <person name="Fiers M.W."/>
            <person name="Stiekema W."/>
            <person name="Lankhorst R.M."/>
            <person name="Bron P.A."/>
            <person name="Hoffer S.M."/>
            <person name="Groot M.N."/>
            <person name="Kerkhoven R."/>
            <person name="de Vries M."/>
            <person name="Ursing B."/>
            <person name="de Vos W.M."/>
            <person name="Siezen R.J."/>
        </authorList>
    </citation>
    <scope>NUCLEOTIDE SEQUENCE [LARGE SCALE GENOMIC DNA]</scope>
    <source>
        <strain evidence="7">ATCC BAA-793 / NCIMB 8826 / WCFS1</strain>
    </source>
</reference>
<evidence type="ECO:0000256" key="3">
    <source>
        <dbReference type="ARBA" id="ARBA00023125"/>
    </source>
</evidence>
<gene>
    <name evidence="6" type="ordered locus">lp_0131</name>
</gene>
<dbReference type="InterPro" id="IPR046947">
    <property type="entry name" value="LytR-like"/>
</dbReference>
<dbReference type="PANTHER" id="PTHR37299">
    <property type="entry name" value="TRANSCRIPTIONAL REGULATOR-RELATED"/>
    <property type="match status" value="1"/>
</dbReference>
<dbReference type="HOGENOM" id="CLU_106729_4_0_9"/>
<evidence type="ECO:0000259" key="5">
    <source>
        <dbReference type="PROSITE" id="PS50930"/>
    </source>
</evidence>
<dbReference type="Gene3D" id="2.40.50.1020">
    <property type="entry name" value="LytTr DNA-binding domain"/>
    <property type="match status" value="1"/>
</dbReference>
<evidence type="ECO:0000256" key="2">
    <source>
        <dbReference type="ARBA" id="ARBA00023015"/>
    </source>
</evidence>
<dbReference type="PROSITE" id="PS50930">
    <property type="entry name" value="HTH_LYTTR"/>
    <property type="match status" value="1"/>
</dbReference>
<protein>
    <submittedName>
        <fullName evidence="6">Two-component system response regulator</fullName>
    </submittedName>
</protein>
<dbReference type="GO" id="GO:0003677">
    <property type="term" value="F:DNA binding"/>
    <property type="evidence" value="ECO:0007669"/>
    <property type="project" value="UniProtKB-KW"/>
</dbReference>
<dbReference type="STRING" id="220668.lp_0131"/>
<sequence>MSSRIFTTISLSKSLFKGESTRHVQLTISETIHQVFVTIHGPQLTPTIKELQRNIEALTNQQFINVFQDRSLIKLPLQSVSRFYTANKRLYCETTTGAYLVHSHLHTLMDQLPPHQFLRISSSEIVRIACVKNFTLTKWGSFQVNLTTGTTTYASRRYTQQIRKAAQL</sequence>
<keyword evidence="3" id="KW-0238">DNA-binding</keyword>
<dbReference type="GO" id="GO:0000156">
    <property type="term" value="F:phosphorelay response regulator activity"/>
    <property type="evidence" value="ECO:0007669"/>
    <property type="project" value="InterPro"/>
</dbReference>
<dbReference type="InterPro" id="IPR007492">
    <property type="entry name" value="LytTR_DNA-bd_dom"/>
</dbReference>
<keyword evidence="4" id="KW-0804">Transcription</keyword>
<dbReference type="eggNOG" id="COG3279">
    <property type="taxonomic scope" value="Bacteria"/>
</dbReference>